<dbReference type="Gene3D" id="3.40.630.30">
    <property type="match status" value="1"/>
</dbReference>
<dbReference type="NCBIfam" id="TIGR01575">
    <property type="entry name" value="rimI"/>
    <property type="match status" value="1"/>
</dbReference>
<feature type="domain" description="N-acetyltransferase" evidence="3">
    <location>
        <begin position="2"/>
        <end position="151"/>
    </location>
</feature>
<dbReference type="InterPro" id="IPR006464">
    <property type="entry name" value="AcTrfase_RimI/Ard1"/>
</dbReference>
<dbReference type="GO" id="GO:0008080">
    <property type="term" value="F:N-acetyltransferase activity"/>
    <property type="evidence" value="ECO:0007669"/>
    <property type="project" value="InterPro"/>
</dbReference>
<organism evidence="4 5">
    <name type="scientific">Antrihabitans stalactiti</name>
    <dbReference type="NCBI Taxonomy" id="2584121"/>
    <lineage>
        <taxon>Bacteria</taxon>
        <taxon>Bacillati</taxon>
        <taxon>Actinomycetota</taxon>
        <taxon>Actinomycetes</taxon>
        <taxon>Mycobacteriales</taxon>
        <taxon>Nocardiaceae</taxon>
        <taxon>Antrihabitans</taxon>
    </lineage>
</organism>
<sequence>MITIEALTEADAPRCAALERVLFPGDDPWSEAAFRSELAAGHNRYFAARSGDLLVGYGGVAMLGNRIAPESEIHTIGVDPEYQGKGIGARLLGVLLDVAEMHGGPVFLEVRTDNEPAITLYRKAGFTIVGTRPRYYQPSGADAYTMRRTARFAASGEVAGS</sequence>
<evidence type="ECO:0000313" key="4">
    <source>
        <dbReference type="EMBL" id="NMN96212.1"/>
    </source>
</evidence>
<accession>A0A848KHM9</accession>
<evidence type="ECO:0000256" key="2">
    <source>
        <dbReference type="ARBA" id="ARBA00023315"/>
    </source>
</evidence>
<dbReference type="RefSeq" id="WP_169587855.1">
    <property type="nucleotide sequence ID" value="NZ_VCQU01000004.1"/>
</dbReference>
<dbReference type="CDD" id="cd04301">
    <property type="entry name" value="NAT_SF"/>
    <property type="match status" value="1"/>
</dbReference>
<proteinExistence type="predicted"/>
<dbReference type="Pfam" id="PF00583">
    <property type="entry name" value="Acetyltransf_1"/>
    <property type="match status" value="1"/>
</dbReference>
<evidence type="ECO:0000313" key="5">
    <source>
        <dbReference type="Proteomes" id="UP000535543"/>
    </source>
</evidence>
<evidence type="ECO:0000259" key="3">
    <source>
        <dbReference type="PROSITE" id="PS51186"/>
    </source>
</evidence>
<dbReference type="PROSITE" id="PS51186">
    <property type="entry name" value="GNAT"/>
    <property type="match status" value="1"/>
</dbReference>
<dbReference type="EMBL" id="VCQU01000004">
    <property type="protein sequence ID" value="NMN96212.1"/>
    <property type="molecule type" value="Genomic_DNA"/>
</dbReference>
<protein>
    <submittedName>
        <fullName evidence="4">Ribosomal-protein-alanine N-acetyltransferase</fullName>
    </submittedName>
</protein>
<evidence type="ECO:0000256" key="1">
    <source>
        <dbReference type="ARBA" id="ARBA00022679"/>
    </source>
</evidence>
<reference evidence="4 5" key="2">
    <citation type="submission" date="2020-06" db="EMBL/GenBank/DDBJ databases">
        <title>Antribacter stalactiti gen. nov., sp. nov., a new member of the family Nacardiaceae isolated from a cave.</title>
        <authorList>
            <person name="Kim I.S."/>
        </authorList>
    </citation>
    <scope>NUCLEOTIDE SEQUENCE [LARGE SCALE GENOMIC DNA]</scope>
    <source>
        <strain evidence="4 5">YC2-7</strain>
    </source>
</reference>
<gene>
    <name evidence="4" type="primary">rimI</name>
    <name evidence="4" type="ORF">FGL95_14325</name>
</gene>
<dbReference type="AlphaFoldDB" id="A0A848KHM9"/>
<dbReference type="InterPro" id="IPR016181">
    <property type="entry name" value="Acyl_CoA_acyltransferase"/>
</dbReference>
<keyword evidence="2" id="KW-0012">Acyltransferase</keyword>
<comment type="caution">
    <text evidence="4">The sequence shown here is derived from an EMBL/GenBank/DDBJ whole genome shotgun (WGS) entry which is preliminary data.</text>
</comment>
<dbReference type="SUPFAM" id="SSF55729">
    <property type="entry name" value="Acyl-CoA N-acyltransferases (Nat)"/>
    <property type="match status" value="1"/>
</dbReference>
<dbReference type="Proteomes" id="UP000535543">
    <property type="component" value="Unassembled WGS sequence"/>
</dbReference>
<dbReference type="InterPro" id="IPR000182">
    <property type="entry name" value="GNAT_dom"/>
</dbReference>
<name>A0A848KHM9_9NOCA</name>
<dbReference type="InterPro" id="IPR050832">
    <property type="entry name" value="Bact_Acetyltransf"/>
</dbReference>
<dbReference type="PANTHER" id="PTHR43877">
    <property type="entry name" value="AMINOALKYLPHOSPHONATE N-ACETYLTRANSFERASE-RELATED-RELATED"/>
    <property type="match status" value="1"/>
</dbReference>
<reference evidence="4 5" key="1">
    <citation type="submission" date="2019-05" db="EMBL/GenBank/DDBJ databases">
        <authorList>
            <person name="Lee S.D."/>
        </authorList>
    </citation>
    <scope>NUCLEOTIDE SEQUENCE [LARGE SCALE GENOMIC DNA]</scope>
    <source>
        <strain evidence="4 5">YC2-7</strain>
    </source>
</reference>
<keyword evidence="5" id="KW-1185">Reference proteome</keyword>
<keyword evidence="1 4" id="KW-0808">Transferase</keyword>